<dbReference type="PANTHER" id="PTHR24078">
    <property type="entry name" value="DNAJ HOMOLOG SUBFAMILY C MEMBER"/>
    <property type="match status" value="1"/>
</dbReference>
<feature type="region of interest" description="Disordered" evidence="2">
    <location>
        <begin position="154"/>
        <end position="224"/>
    </location>
</feature>
<feature type="compositionally biased region" description="Low complexity" evidence="2">
    <location>
        <begin position="154"/>
        <end position="172"/>
    </location>
</feature>
<dbReference type="AlphaFoldDB" id="A0AAV0RZ27"/>
<sequence>MVDDHHRHNSETILDSSTTSDVASQSCDSNNIKNPNNNNSSSPSSSSSSEKTCRRFKAKDFWRIYGALISGCCGAARNNNNHSLLPTSPPPERPPESLSTSPSSSCCSDVDKAGLEERDQPAPGLAPKFDSQRVEEEQVENTTMNGIHSCRYTTTAADPSTSTTTTTPNGTTLKQKNKEKEADFLRTITNPLSRIASKRSPSPSPKSSPSTSSKNGSSRRSVSPLSFVHRCIIGRKAAAATTATPPPPADHHHHSPFPAATPPPSTGNDSQRSTPTTTTTIKDGAGPTASLRRDASVRSTTPIMFSNSTGRKVKPPPLQQNLECTLEELFYGCTKKVKVTRDVLTDRGHACRQIVQEEETLSIQVKPGWRRGTKITFQGMGNERLGSEPADVTFVIVEKRHALFQRVGDDLEIAIGIPLVQALTGCDISIPLIGGSGETMNLAIQDVIYPGYQKLIPGQGMPKSKEEGKRGSLRVLFLVEFPDELTDEQRAQVVSILEEEAGS</sequence>
<feature type="compositionally biased region" description="Polar residues" evidence="2">
    <location>
        <begin position="11"/>
        <end position="28"/>
    </location>
</feature>
<evidence type="ECO:0000256" key="1">
    <source>
        <dbReference type="ARBA" id="ARBA00023186"/>
    </source>
</evidence>
<feature type="domain" description="Chaperone DnaJ C-terminal" evidence="3">
    <location>
        <begin position="319"/>
        <end position="482"/>
    </location>
</feature>
<dbReference type="FunFam" id="2.60.260.20:FF:000015">
    <property type="entry name" value="Heat shock protein 40"/>
    <property type="match status" value="1"/>
</dbReference>
<keyword evidence="5" id="KW-1185">Reference proteome</keyword>
<dbReference type="GO" id="GO:0051082">
    <property type="term" value="F:unfolded protein binding"/>
    <property type="evidence" value="ECO:0007669"/>
    <property type="project" value="InterPro"/>
</dbReference>
<feature type="compositionally biased region" description="Low complexity" evidence="2">
    <location>
        <begin position="96"/>
        <end position="108"/>
    </location>
</feature>
<dbReference type="FunFam" id="2.60.260.20:FF:000006">
    <property type="entry name" value="DnaJ subfamily B member 13"/>
    <property type="match status" value="1"/>
</dbReference>
<feature type="region of interest" description="Disordered" evidence="2">
    <location>
        <begin position="238"/>
        <end position="316"/>
    </location>
</feature>
<comment type="caution">
    <text evidence="4">The sequence shown here is derived from an EMBL/GenBank/DDBJ whole genome shotgun (WGS) entry which is preliminary data.</text>
</comment>
<evidence type="ECO:0000256" key="2">
    <source>
        <dbReference type="SAM" id="MobiDB-lite"/>
    </source>
</evidence>
<dbReference type="SUPFAM" id="SSF49493">
    <property type="entry name" value="HSP40/DnaJ peptide-binding domain"/>
    <property type="match status" value="2"/>
</dbReference>
<dbReference type="InterPro" id="IPR008971">
    <property type="entry name" value="HSP40/DnaJ_pept-bd"/>
</dbReference>
<feature type="region of interest" description="Disordered" evidence="2">
    <location>
        <begin position="83"/>
        <end position="142"/>
    </location>
</feature>
<dbReference type="EMBL" id="CAMGYJ010000011">
    <property type="protein sequence ID" value="CAI0599827.1"/>
    <property type="molecule type" value="Genomic_DNA"/>
</dbReference>
<dbReference type="GO" id="GO:0006457">
    <property type="term" value="P:protein folding"/>
    <property type="evidence" value="ECO:0007669"/>
    <property type="project" value="InterPro"/>
</dbReference>
<dbReference type="Gene3D" id="2.60.260.20">
    <property type="entry name" value="Urease metallochaperone UreE, N-terminal domain"/>
    <property type="match status" value="2"/>
</dbReference>
<evidence type="ECO:0000259" key="3">
    <source>
        <dbReference type="Pfam" id="PF01556"/>
    </source>
</evidence>
<protein>
    <recommendedName>
        <fullName evidence="3">Chaperone DnaJ C-terminal domain-containing protein</fullName>
    </recommendedName>
</protein>
<evidence type="ECO:0000313" key="4">
    <source>
        <dbReference type="EMBL" id="CAI0599827.1"/>
    </source>
</evidence>
<feature type="region of interest" description="Disordered" evidence="2">
    <location>
        <begin position="1"/>
        <end position="50"/>
    </location>
</feature>
<dbReference type="Pfam" id="PF01556">
    <property type="entry name" value="DnaJ_C"/>
    <property type="match status" value="1"/>
</dbReference>
<feature type="compositionally biased region" description="Basic and acidic residues" evidence="2">
    <location>
        <begin position="1"/>
        <end position="10"/>
    </location>
</feature>
<feature type="compositionally biased region" description="Low complexity" evidence="2">
    <location>
        <begin position="193"/>
        <end position="224"/>
    </location>
</feature>
<feature type="compositionally biased region" description="Low complexity" evidence="2">
    <location>
        <begin position="29"/>
        <end position="49"/>
    </location>
</feature>
<dbReference type="InterPro" id="IPR002939">
    <property type="entry name" value="DnaJ_C"/>
</dbReference>
<dbReference type="GO" id="GO:0005829">
    <property type="term" value="C:cytosol"/>
    <property type="evidence" value="ECO:0007669"/>
    <property type="project" value="TreeGrafter"/>
</dbReference>
<dbReference type="CDD" id="cd10747">
    <property type="entry name" value="DnaJ_C"/>
    <property type="match status" value="1"/>
</dbReference>
<proteinExistence type="predicted"/>
<evidence type="ECO:0000313" key="5">
    <source>
        <dbReference type="Proteomes" id="UP001154282"/>
    </source>
</evidence>
<name>A0AAV0RZ27_9ROSI</name>
<dbReference type="GO" id="GO:0051087">
    <property type="term" value="F:protein-folding chaperone binding"/>
    <property type="evidence" value="ECO:0007669"/>
    <property type="project" value="TreeGrafter"/>
</dbReference>
<gene>
    <name evidence="4" type="ORF">LITE_LOCUS50238</name>
</gene>
<dbReference type="PANTHER" id="PTHR24078:SF574">
    <property type="entry name" value="CHAPERONE DNAJ C-TERMINAL DOMAIN-CONTAINING PROTEIN"/>
    <property type="match status" value="1"/>
</dbReference>
<keyword evidence="1" id="KW-0143">Chaperone</keyword>
<feature type="compositionally biased region" description="Polar residues" evidence="2">
    <location>
        <begin position="297"/>
        <end position="310"/>
    </location>
</feature>
<organism evidence="4 5">
    <name type="scientific">Linum tenue</name>
    <dbReference type="NCBI Taxonomy" id="586396"/>
    <lineage>
        <taxon>Eukaryota</taxon>
        <taxon>Viridiplantae</taxon>
        <taxon>Streptophyta</taxon>
        <taxon>Embryophyta</taxon>
        <taxon>Tracheophyta</taxon>
        <taxon>Spermatophyta</taxon>
        <taxon>Magnoliopsida</taxon>
        <taxon>eudicotyledons</taxon>
        <taxon>Gunneridae</taxon>
        <taxon>Pentapetalae</taxon>
        <taxon>rosids</taxon>
        <taxon>fabids</taxon>
        <taxon>Malpighiales</taxon>
        <taxon>Linaceae</taxon>
        <taxon>Linum</taxon>
    </lineage>
</organism>
<feature type="compositionally biased region" description="Basic and acidic residues" evidence="2">
    <location>
        <begin position="109"/>
        <end position="120"/>
    </location>
</feature>
<dbReference type="InterPro" id="IPR051339">
    <property type="entry name" value="DnaJ_subfamily_B"/>
</dbReference>
<accession>A0AAV0RZ27</accession>
<reference evidence="4" key="1">
    <citation type="submission" date="2022-08" db="EMBL/GenBank/DDBJ databases">
        <authorList>
            <person name="Gutierrez-Valencia J."/>
        </authorList>
    </citation>
    <scope>NUCLEOTIDE SEQUENCE</scope>
</reference>
<dbReference type="Proteomes" id="UP001154282">
    <property type="component" value="Unassembled WGS sequence"/>
</dbReference>